<dbReference type="AlphaFoldDB" id="A0A975GLC4"/>
<dbReference type="Pfam" id="PF00534">
    <property type="entry name" value="Glycos_transf_1"/>
    <property type="match status" value="1"/>
</dbReference>
<dbReference type="InterPro" id="IPR001296">
    <property type="entry name" value="Glyco_trans_1"/>
</dbReference>
<organism evidence="3 4">
    <name type="scientific">Desulfonema magnum</name>
    <dbReference type="NCBI Taxonomy" id="45655"/>
    <lineage>
        <taxon>Bacteria</taxon>
        <taxon>Pseudomonadati</taxon>
        <taxon>Thermodesulfobacteriota</taxon>
        <taxon>Desulfobacteria</taxon>
        <taxon>Desulfobacterales</taxon>
        <taxon>Desulfococcaceae</taxon>
        <taxon>Desulfonema</taxon>
    </lineage>
</organism>
<dbReference type="InterPro" id="IPR050194">
    <property type="entry name" value="Glycosyltransferase_grp1"/>
</dbReference>
<dbReference type="Gene3D" id="3.40.50.2000">
    <property type="entry name" value="Glycogen Phosphorylase B"/>
    <property type="match status" value="2"/>
</dbReference>
<dbReference type="PANTHER" id="PTHR45947">
    <property type="entry name" value="SULFOQUINOVOSYL TRANSFERASE SQD2"/>
    <property type="match status" value="1"/>
</dbReference>
<evidence type="ECO:0000313" key="3">
    <source>
        <dbReference type="EMBL" id="QTA85617.1"/>
    </source>
</evidence>
<dbReference type="Proteomes" id="UP000663722">
    <property type="component" value="Chromosome"/>
</dbReference>
<reference evidence="3" key="1">
    <citation type="journal article" date="2021" name="Microb. Physiol.">
        <title>Proteogenomic Insights into the Physiology of Marine, Sulfate-Reducing, Filamentous Desulfonema limicola and Desulfonema magnum.</title>
        <authorList>
            <person name="Schnaars V."/>
            <person name="Wohlbrand L."/>
            <person name="Scheve S."/>
            <person name="Hinrichs C."/>
            <person name="Reinhardt R."/>
            <person name="Rabus R."/>
        </authorList>
    </citation>
    <scope>NUCLEOTIDE SEQUENCE</scope>
    <source>
        <strain evidence="3">4be13</strain>
    </source>
</reference>
<accession>A0A975GLC4</accession>
<name>A0A975GLC4_9BACT</name>
<dbReference type="GO" id="GO:0016757">
    <property type="term" value="F:glycosyltransferase activity"/>
    <property type="evidence" value="ECO:0007669"/>
    <property type="project" value="InterPro"/>
</dbReference>
<dbReference type="PANTHER" id="PTHR45947:SF3">
    <property type="entry name" value="SULFOQUINOVOSYL TRANSFERASE SQD2"/>
    <property type="match status" value="1"/>
</dbReference>
<evidence type="ECO:0000259" key="2">
    <source>
        <dbReference type="Pfam" id="PF13439"/>
    </source>
</evidence>
<proteinExistence type="predicted"/>
<evidence type="ECO:0000259" key="1">
    <source>
        <dbReference type="Pfam" id="PF00534"/>
    </source>
</evidence>
<dbReference type="EMBL" id="CP061800">
    <property type="protein sequence ID" value="QTA85617.1"/>
    <property type="molecule type" value="Genomic_DNA"/>
</dbReference>
<sequence length="379" mass="42536">MRVLIVNYEFPPVGGGAGRASWHLCRELARIGARVDVVTSHGTRNFYYHLEGARIYSLKVRRKSVHETGIRGMAEFLIRAFFLIRRLVRENKYDLIHYFFSIPTGLLSFCVGRSLPFIVSLRGGDVPGYNPGELRTMHRLLTPVNRLIWRRADAVVALSDDLGRFAKQIEPTLNYQVIYNGADTHLFQPSEIPRNTGGPVRILTVARLLELKGIQYLLEALSQLPKDQFHLSIAGTGYFETALKRKTALLNLTDSVAFLGPVAHHELPRIYCHADIFVLPSYGDSFGQVFTEAMACGLPIIAARSGGVQEFVENGINGFLVPPKDVKSIADAICRLASSRDLRNKMGQNNIQKIKSQFGWDAVARQYADVCNHILERRN</sequence>
<dbReference type="SUPFAM" id="SSF53756">
    <property type="entry name" value="UDP-Glycosyltransferase/glycogen phosphorylase"/>
    <property type="match status" value="1"/>
</dbReference>
<keyword evidence="4" id="KW-1185">Reference proteome</keyword>
<dbReference type="Pfam" id="PF13439">
    <property type="entry name" value="Glyco_transf_4"/>
    <property type="match status" value="1"/>
</dbReference>
<gene>
    <name evidence="3" type="ORF">dnm_016280</name>
</gene>
<dbReference type="InterPro" id="IPR028098">
    <property type="entry name" value="Glyco_trans_4-like_N"/>
</dbReference>
<dbReference type="CDD" id="cd03801">
    <property type="entry name" value="GT4_PimA-like"/>
    <property type="match status" value="1"/>
</dbReference>
<keyword evidence="3" id="KW-0808">Transferase</keyword>
<feature type="domain" description="Glycosyl transferase family 1" evidence="1">
    <location>
        <begin position="198"/>
        <end position="352"/>
    </location>
</feature>
<dbReference type="KEGG" id="dmm:dnm_016280"/>
<evidence type="ECO:0000313" key="4">
    <source>
        <dbReference type="Proteomes" id="UP000663722"/>
    </source>
</evidence>
<protein>
    <submittedName>
        <fullName evidence="3">Glycosyl transferase, family I</fullName>
    </submittedName>
</protein>
<feature type="domain" description="Glycosyltransferase subfamily 4-like N-terminal" evidence="2">
    <location>
        <begin position="15"/>
        <end position="185"/>
    </location>
</feature>